<evidence type="ECO:0000313" key="4">
    <source>
        <dbReference type="Proteomes" id="UP001632038"/>
    </source>
</evidence>
<reference evidence="4" key="1">
    <citation type="journal article" date="2024" name="IScience">
        <title>Strigolactones Initiate the Formation of Haustorium-like Structures in Castilleja.</title>
        <authorList>
            <person name="Buerger M."/>
            <person name="Peterson D."/>
            <person name="Chory J."/>
        </authorList>
    </citation>
    <scope>NUCLEOTIDE SEQUENCE [LARGE SCALE GENOMIC DNA]</scope>
</reference>
<evidence type="ECO:0000313" key="3">
    <source>
        <dbReference type="EMBL" id="KAL3625823.1"/>
    </source>
</evidence>
<organism evidence="3 4">
    <name type="scientific">Castilleja foliolosa</name>
    <dbReference type="NCBI Taxonomy" id="1961234"/>
    <lineage>
        <taxon>Eukaryota</taxon>
        <taxon>Viridiplantae</taxon>
        <taxon>Streptophyta</taxon>
        <taxon>Embryophyta</taxon>
        <taxon>Tracheophyta</taxon>
        <taxon>Spermatophyta</taxon>
        <taxon>Magnoliopsida</taxon>
        <taxon>eudicotyledons</taxon>
        <taxon>Gunneridae</taxon>
        <taxon>Pentapetalae</taxon>
        <taxon>asterids</taxon>
        <taxon>lamiids</taxon>
        <taxon>Lamiales</taxon>
        <taxon>Orobanchaceae</taxon>
        <taxon>Pedicularideae</taxon>
        <taxon>Castillejinae</taxon>
        <taxon>Castilleja</taxon>
    </lineage>
</organism>
<evidence type="ECO:0000259" key="2">
    <source>
        <dbReference type="Pfam" id="PF02721"/>
    </source>
</evidence>
<feature type="domain" description="Replication protein A 70 kDa DNA-binding subunit B/D first OB fold" evidence="2">
    <location>
        <begin position="5"/>
        <end position="105"/>
    </location>
</feature>
<dbReference type="CDD" id="cd04480">
    <property type="entry name" value="RPA1_DBD_A_like"/>
    <property type="match status" value="1"/>
</dbReference>
<accession>A0ABD3C7S2</accession>
<dbReference type="PANTHER" id="PTHR47165">
    <property type="entry name" value="OS03G0429900 PROTEIN"/>
    <property type="match status" value="1"/>
</dbReference>
<gene>
    <name evidence="3" type="primary">RFA1_12</name>
    <name evidence="3" type="ORF">CASFOL_030352</name>
</gene>
<dbReference type="Pfam" id="PF02721">
    <property type="entry name" value="DUF223"/>
    <property type="match status" value="1"/>
</dbReference>
<dbReference type="InterPro" id="IPR003871">
    <property type="entry name" value="RFA1B/D_OB_1st"/>
</dbReference>
<dbReference type="InterPro" id="IPR012340">
    <property type="entry name" value="NA-bd_OB-fold"/>
</dbReference>
<dbReference type="Proteomes" id="UP001632038">
    <property type="component" value="Unassembled WGS sequence"/>
</dbReference>
<name>A0ABD3C7S2_9LAMI</name>
<dbReference type="SUPFAM" id="SSF50249">
    <property type="entry name" value="Nucleic acid-binding proteins"/>
    <property type="match status" value="3"/>
</dbReference>
<dbReference type="EMBL" id="JAVIJP010000048">
    <property type="protein sequence ID" value="KAL3625823.1"/>
    <property type="molecule type" value="Genomic_DNA"/>
</dbReference>
<dbReference type="AlphaFoldDB" id="A0ABD3C7S2"/>
<protein>
    <submittedName>
        <fullName evidence="3">Replication factor A protein 1</fullName>
    </submittedName>
</protein>
<dbReference type="PANTHER" id="PTHR47165:SF4">
    <property type="entry name" value="OS03G0429900 PROTEIN"/>
    <property type="match status" value="1"/>
</dbReference>
<feature type="compositionally biased region" description="Polar residues" evidence="1">
    <location>
        <begin position="435"/>
        <end position="456"/>
    </location>
</feature>
<comment type="caution">
    <text evidence="3">The sequence shown here is derived from an EMBL/GenBank/DDBJ whole genome shotgun (WGS) entry which is preliminary data.</text>
</comment>
<sequence length="486" mass="55115">MDYISISDLKQDSGSSPIKVRVSRKWDVYSNQGMFISTEFVLVDEEANSIHAIIWPSNARQIKDKLNEGLIYFINKFTVLPNKAKYRIIVKNDLMLELNAGTTVKMAKEENKNIPLHAFEFVELEKLEPSVDEHLLDVIGVLSAVGDVQEQNFRGSVVKILDLEIVNMTGTVGRGWILKFSFVVFPTETKLLWGYKVRVRLWGKFADNFKGIWSSKSKDVNIGIFTSMSVKKFATVQCSTNSGNYADIIGVEGQFSLDFIRPQVKSIEIVELLKLGREDRDTETTYLFTGKIIDVLTRKMWYYLSCGANCKKGLKRREDGFRLELTVEDGTAKTNIIVFDEGVEFMVKAKAVDLASQEQDAETDNVLLPEQIKNILGSEYSFYTKPSTFIEDKSFGIFVSIKVTRAKVIDTLAVTDISEKQKTQSSKRAGKLDSNVEQTIDDSSTPTQVQEKQKNIQGTQHKLLELIWKDNKKIISENKNLCSSYF</sequence>
<evidence type="ECO:0000256" key="1">
    <source>
        <dbReference type="SAM" id="MobiDB-lite"/>
    </source>
</evidence>
<dbReference type="Gene3D" id="2.40.50.140">
    <property type="entry name" value="Nucleic acid-binding proteins"/>
    <property type="match status" value="3"/>
</dbReference>
<proteinExistence type="predicted"/>
<keyword evidence="4" id="KW-1185">Reference proteome</keyword>
<feature type="region of interest" description="Disordered" evidence="1">
    <location>
        <begin position="423"/>
        <end position="456"/>
    </location>
</feature>